<keyword evidence="1" id="KW-0732">Signal</keyword>
<protein>
    <recommendedName>
        <fullName evidence="4">Conjugal transfer protein TrbH</fullName>
    </recommendedName>
</protein>
<accession>A0A4R0YNU4</accession>
<sequence>MTVVRNVMPLSAVLACVASAGCTPLPAARPAASFFGADAGDAAHPPARAIAPAMTAFETLIVEDAVEQLVALVPPAHTELAIQSLAGASVSQAFVSALRAEGYGVLEPMRDRTRRRASAPVGGLPLSFRMEELVGTSMTLVEMDVAGTRLSRLFIRAGDQIYGAGVWAIRERGK</sequence>
<feature type="chain" id="PRO_5020524787" description="Conjugal transfer protein TrbH" evidence="1">
    <location>
        <begin position="21"/>
        <end position="174"/>
    </location>
</feature>
<reference evidence="2 3" key="1">
    <citation type="submission" date="2019-02" db="EMBL/GenBank/DDBJ databases">
        <title>Dyella amyloliquefaciens sp. nov., isolated from forest soil.</title>
        <authorList>
            <person name="Gao Z.-H."/>
            <person name="Qiu L.-H."/>
        </authorList>
    </citation>
    <scope>NUCLEOTIDE SEQUENCE [LARGE SCALE GENOMIC DNA]</scope>
    <source>
        <strain evidence="2 3">KACC 12747</strain>
    </source>
</reference>
<dbReference type="PROSITE" id="PS51257">
    <property type="entry name" value="PROKAR_LIPOPROTEIN"/>
    <property type="match status" value="1"/>
</dbReference>
<evidence type="ECO:0000313" key="3">
    <source>
        <dbReference type="Proteomes" id="UP000291822"/>
    </source>
</evidence>
<evidence type="ECO:0008006" key="4">
    <source>
        <dbReference type="Google" id="ProtNLM"/>
    </source>
</evidence>
<evidence type="ECO:0000256" key="1">
    <source>
        <dbReference type="SAM" id="SignalP"/>
    </source>
</evidence>
<dbReference type="Proteomes" id="UP000291822">
    <property type="component" value="Unassembled WGS sequence"/>
</dbReference>
<organism evidence="2 3">
    <name type="scientific">Dyella soli</name>
    <dbReference type="NCBI Taxonomy" id="522319"/>
    <lineage>
        <taxon>Bacteria</taxon>
        <taxon>Pseudomonadati</taxon>
        <taxon>Pseudomonadota</taxon>
        <taxon>Gammaproteobacteria</taxon>
        <taxon>Lysobacterales</taxon>
        <taxon>Rhodanobacteraceae</taxon>
        <taxon>Dyella</taxon>
    </lineage>
</organism>
<dbReference type="Pfam" id="PF07283">
    <property type="entry name" value="TrbH"/>
    <property type="match status" value="1"/>
</dbReference>
<proteinExistence type="predicted"/>
<keyword evidence="3" id="KW-1185">Reference proteome</keyword>
<feature type="signal peptide" evidence="1">
    <location>
        <begin position="1"/>
        <end position="20"/>
    </location>
</feature>
<dbReference type="EMBL" id="SJTG01000004">
    <property type="protein sequence ID" value="TCI07996.1"/>
    <property type="molecule type" value="Genomic_DNA"/>
</dbReference>
<gene>
    <name evidence="2" type="ORF">EZM97_25355</name>
</gene>
<dbReference type="RefSeq" id="WP_131152061.1">
    <property type="nucleotide sequence ID" value="NZ_SJTG01000004.1"/>
</dbReference>
<dbReference type="AlphaFoldDB" id="A0A4R0YNU4"/>
<comment type="caution">
    <text evidence="2">The sequence shown here is derived from an EMBL/GenBank/DDBJ whole genome shotgun (WGS) entry which is preliminary data.</text>
</comment>
<evidence type="ECO:0000313" key="2">
    <source>
        <dbReference type="EMBL" id="TCI07996.1"/>
    </source>
</evidence>
<name>A0A4R0YNU4_9GAMM</name>
<dbReference type="InterPro" id="IPR010837">
    <property type="entry name" value="Conjugal_tfr_TrbH"/>
</dbReference>